<dbReference type="HOGENOM" id="CLU_3205614_0_0_11"/>
<dbReference type="Proteomes" id="UP000001973">
    <property type="component" value="Chromosome"/>
</dbReference>
<reference evidence="1 2" key="2">
    <citation type="journal article" date="2002" name="Nature">
        <title>Complete genome sequence of the model actinomycete Streptomyces coelicolor A3(2).</title>
        <authorList>
            <person name="Bentley S.D."/>
            <person name="Chater K.F."/>
            <person name="Cerdeno-Tarraga A.M."/>
            <person name="Challis G.L."/>
            <person name="Thomson N.R."/>
            <person name="James K.D."/>
            <person name="Harris D.E."/>
            <person name="Quail M.A."/>
            <person name="Kieser H."/>
            <person name="Harper D."/>
            <person name="Bateman A."/>
            <person name="Brown S."/>
            <person name="Chandra G."/>
            <person name="Chen C.W."/>
            <person name="Collins M."/>
            <person name="Cronin A."/>
            <person name="Fraser A."/>
            <person name="Goble A."/>
            <person name="Hidalgo J."/>
            <person name="Hornsby T."/>
            <person name="Howarth S."/>
            <person name="Huang C.H."/>
            <person name="Kieser T."/>
            <person name="Larke L."/>
            <person name="Murphy L."/>
            <person name="Oliver K."/>
            <person name="O'Neil S."/>
            <person name="Rabbinowitsch E."/>
            <person name="Rajandream M.A."/>
            <person name="Rutherford K."/>
            <person name="Rutter S."/>
            <person name="Seeger K."/>
            <person name="Saunders D."/>
            <person name="Sharp S."/>
            <person name="Squares R."/>
            <person name="Squares S."/>
            <person name="Taylor K."/>
            <person name="Warren T."/>
            <person name="Wietzorrek A."/>
            <person name="Woodward J."/>
            <person name="Barrell B.G."/>
            <person name="Parkhill J."/>
            <person name="Hopwood D.A."/>
        </authorList>
    </citation>
    <scope>NUCLEOTIDE SEQUENCE [LARGE SCALE GENOMIC DNA]</scope>
    <source>
        <strain evidence="2">ATCC BAA-471 / A3(2) / M145</strain>
    </source>
</reference>
<dbReference type="AlphaFoldDB" id="Q9EX34"/>
<sequence>MPPVDVRPVALTDVAMLLAHAAVSRPGTGGGASMSFVKAPLSGLG</sequence>
<evidence type="ECO:0000313" key="1">
    <source>
        <dbReference type="EMBL" id="CAC14374.1"/>
    </source>
</evidence>
<dbReference type="InParanoid" id="Q9EX34"/>
<gene>
    <name evidence="1" type="ordered locus">SCO1006</name>
    <name evidence="1" type="ORF">2SCG2.19c</name>
</gene>
<evidence type="ECO:0000313" key="2">
    <source>
        <dbReference type="Proteomes" id="UP000001973"/>
    </source>
</evidence>
<name>Q9EX34_STRCO</name>
<organism evidence="1 2">
    <name type="scientific">Streptomyces coelicolor (strain ATCC BAA-471 / A3(2) / M145)</name>
    <dbReference type="NCBI Taxonomy" id="100226"/>
    <lineage>
        <taxon>Bacteria</taxon>
        <taxon>Bacillati</taxon>
        <taxon>Actinomycetota</taxon>
        <taxon>Actinomycetes</taxon>
        <taxon>Kitasatosporales</taxon>
        <taxon>Streptomycetaceae</taxon>
        <taxon>Streptomyces</taxon>
        <taxon>Streptomyces albidoflavus group</taxon>
    </lineage>
</organism>
<dbReference type="PaxDb" id="100226-SCO1006"/>
<protein>
    <submittedName>
        <fullName evidence="1">Uncharacterized protein</fullName>
    </submittedName>
</protein>
<proteinExistence type="predicted"/>
<dbReference type="KEGG" id="sco:SCO1006"/>
<reference evidence="1 2" key="1">
    <citation type="journal article" date="1996" name="Mol. Microbiol.">
        <title>A set of ordered cosmids and a detailed genetic and physical map for the 8 Mb Streptomyces coelicolor A3(2) chromosome.</title>
        <authorList>
            <person name="Redenbach M."/>
            <person name="Kieser H.M."/>
            <person name="Denapaite D."/>
            <person name="Eichner A."/>
            <person name="Cullum J."/>
            <person name="Kinashi H."/>
            <person name="Hopwood D.A."/>
        </authorList>
    </citation>
    <scope>NUCLEOTIDE SEQUENCE [LARGE SCALE GENOMIC DNA]</scope>
    <source>
        <strain evidence="2">ATCC BAA-471 / A3(2) / M145</strain>
    </source>
</reference>
<dbReference type="EMBL" id="AL645882">
    <property type="protein sequence ID" value="CAC14374.1"/>
    <property type="molecule type" value="Genomic_DNA"/>
</dbReference>
<dbReference type="EMBL" id="AL939107">
    <property type="protein sequence ID" value="CAC14374.1"/>
    <property type="molecule type" value="Genomic_DNA"/>
</dbReference>
<keyword evidence="2" id="KW-1185">Reference proteome</keyword>
<accession>Q9EX34</accession>